<accession>A0A2A9CPV9</accession>
<evidence type="ECO:0000259" key="2">
    <source>
        <dbReference type="Pfam" id="PF14317"/>
    </source>
</evidence>
<feature type="transmembrane region" description="Helical" evidence="1">
    <location>
        <begin position="30"/>
        <end position="48"/>
    </location>
</feature>
<reference evidence="3 4" key="1">
    <citation type="submission" date="2017-10" db="EMBL/GenBank/DDBJ databases">
        <title>Sequencing the genomes of 1000 actinobacteria strains.</title>
        <authorList>
            <person name="Klenk H.-P."/>
        </authorList>
    </citation>
    <scope>NUCLEOTIDE SEQUENCE [LARGE SCALE GENOMIC DNA]</scope>
    <source>
        <strain evidence="3 4">DSM 15597</strain>
    </source>
</reference>
<feature type="domain" description="YcxB-like C-terminal" evidence="2">
    <location>
        <begin position="104"/>
        <end position="149"/>
    </location>
</feature>
<evidence type="ECO:0000313" key="3">
    <source>
        <dbReference type="EMBL" id="PFG16231.1"/>
    </source>
</evidence>
<dbReference type="Pfam" id="PF14317">
    <property type="entry name" value="YcxB"/>
    <property type="match status" value="1"/>
</dbReference>
<dbReference type="EMBL" id="PDJC01000001">
    <property type="protein sequence ID" value="PFG16231.1"/>
    <property type="molecule type" value="Genomic_DNA"/>
</dbReference>
<dbReference type="AlphaFoldDB" id="A0A2A9CPV9"/>
<name>A0A2A9CPV9_9ACTN</name>
<feature type="transmembrane region" description="Helical" evidence="1">
    <location>
        <begin position="54"/>
        <end position="78"/>
    </location>
</feature>
<keyword evidence="1" id="KW-1133">Transmembrane helix</keyword>
<keyword evidence="1" id="KW-0472">Membrane</keyword>
<evidence type="ECO:0000256" key="1">
    <source>
        <dbReference type="SAM" id="Phobius"/>
    </source>
</evidence>
<dbReference type="InterPro" id="IPR025588">
    <property type="entry name" value="YcxB-like_C"/>
</dbReference>
<dbReference type="Proteomes" id="UP000226079">
    <property type="component" value="Unassembled WGS sequence"/>
</dbReference>
<keyword evidence="4" id="KW-1185">Reference proteome</keyword>
<sequence length="169" mass="18034">MLEFELTTEDFVAFSIYGALSAPAVQKRSARLRIGASAAMFVGLGLAAGLQDGWLYGLVAGLIAAAVFWLIWPPLWAWSTKRNVMRLAESGGLGKPGPCRIWIDQYGVHDATPDGTSTVSWRGIDRVEETPSHAFIFVGPIQAYVIPKRIGGSAVADFLAAVRAGLATA</sequence>
<protein>
    <submittedName>
        <fullName evidence="3">YcxB-like protein</fullName>
    </submittedName>
</protein>
<keyword evidence="1" id="KW-0812">Transmembrane</keyword>
<proteinExistence type="predicted"/>
<comment type="caution">
    <text evidence="3">The sequence shown here is derived from an EMBL/GenBank/DDBJ whole genome shotgun (WGS) entry which is preliminary data.</text>
</comment>
<evidence type="ECO:0000313" key="4">
    <source>
        <dbReference type="Proteomes" id="UP000226079"/>
    </source>
</evidence>
<gene>
    <name evidence="3" type="ORF">ATK74_0763</name>
</gene>
<organism evidence="3 4">
    <name type="scientific">Propionicimonas paludicola</name>
    <dbReference type="NCBI Taxonomy" id="185243"/>
    <lineage>
        <taxon>Bacteria</taxon>
        <taxon>Bacillati</taxon>
        <taxon>Actinomycetota</taxon>
        <taxon>Actinomycetes</taxon>
        <taxon>Propionibacteriales</taxon>
        <taxon>Nocardioidaceae</taxon>
        <taxon>Propionicimonas</taxon>
    </lineage>
</organism>